<accession>A0ABV8VBR6</accession>
<name>A0ABV8VBR6_9NOCA</name>
<gene>
    <name evidence="1" type="ORF">ACFO5K_04400</name>
</gene>
<dbReference type="Proteomes" id="UP001595844">
    <property type="component" value="Unassembled WGS sequence"/>
</dbReference>
<dbReference type="RefSeq" id="WP_378556001.1">
    <property type="nucleotide sequence ID" value="NZ_JBHSDL010000005.1"/>
</dbReference>
<evidence type="ECO:0000313" key="2">
    <source>
        <dbReference type="Proteomes" id="UP001595844"/>
    </source>
</evidence>
<protein>
    <submittedName>
        <fullName evidence="1">Uncharacterized protein</fullName>
    </submittedName>
</protein>
<keyword evidence="2" id="KW-1185">Reference proteome</keyword>
<evidence type="ECO:0000313" key="1">
    <source>
        <dbReference type="EMBL" id="MFC4373335.1"/>
    </source>
</evidence>
<comment type="caution">
    <text evidence="1">The sequence shown here is derived from an EMBL/GenBank/DDBJ whole genome shotgun (WGS) entry which is preliminary data.</text>
</comment>
<proteinExistence type="predicted"/>
<dbReference type="EMBL" id="JBHSDL010000005">
    <property type="protein sequence ID" value="MFC4373335.1"/>
    <property type="molecule type" value="Genomic_DNA"/>
</dbReference>
<reference evidence="2" key="1">
    <citation type="journal article" date="2019" name="Int. J. Syst. Evol. Microbiol.">
        <title>The Global Catalogue of Microorganisms (GCM) 10K type strain sequencing project: providing services to taxonomists for standard genome sequencing and annotation.</title>
        <authorList>
            <consortium name="The Broad Institute Genomics Platform"/>
            <consortium name="The Broad Institute Genome Sequencing Center for Infectious Disease"/>
            <person name="Wu L."/>
            <person name="Ma J."/>
        </authorList>
    </citation>
    <scope>NUCLEOTIDE SEQUENCE [LARGE SCALE GENOMIC DNA]</scope>
    <source>
        <strain evidence="2">IBRC-M 10490</strain>
    </source>
</reference>
<sequence>MTLALLALVVAIASICASTWHLYWVLRLGRALAEGRRIAAENQAADSAKSLRKAERAEKQNNDYTVALSPSARAHIANTQRQAEFEPSFAVSAPSEAVQAAQRLIDRQYVPLPELK</sequence>
<organism evidence="1 2">
    <name type="scientific">Nocardia halotolerans</name>
    <dbReference type="NCBI Taxonomy" id="1755878"/>
    <lineage>
        <taxon>Bacteria</taxon>
        <taxon>Bacillati</taxon>
        <taxon>Actinomycetota</taxon>
        <taxon>Actinomycetes</taxon>
        <taxon>Mycobacteriales</taxon>
        <taxon>Nocardiaceae</taxon>
        <taxon>Nocardia</taxon>
    </lineage>
</organism>